<accession>A0A835GAL2</accession>
<dbReference type="InterPro" id="IPR010541">
    <property type="entry name" value="Prp3_C"/>
</dbReference>
<dbReference type="InterPro" id="IPR016135">
    <property type="entry name" value="UBQ-conjugating_enzyme/RWD"/>
</dbReference>
<dbReference type="Pfam" id="PF06544">
    <property type="entry name" value="Prp3_C"/>
    <property type="match status" value="1"/>
</dbReference>
<comment type="caution">
    <text evidence="2">The sequence shown here is derived from an EMBL/GenBank/DDBJ whole genome shotgun (WGS) entry which is preliminary data.</text>
</comment>
<keyword evidence="3" id="KW-1185">Reference proteome</keyword>
<feature type="domain" description="RWD" evidence="1">
    <location>
        <begin position="22"/>
        <end position="140"/>
    </location>
</feature>
<dbReference type="CDD" id="cd23829">
    <property type="entry name" value="RWD_RWDD2"/>
    <property type="match status" value="1"/>
</dbReference>
<proteinExistence type="predicted"/>
<dbReference type="InterPro" id="IPR006575">
    <property type="entry name" value="RWD_dom"/>
</dbReference>
<dbReference type="InterPro" id="IPR059181">
    <property type="entry name" value="RWDD2A-B_C"/>
</dbReference>
<dbReference type="SMART" id="SM00591">
    <property type="entry name" value="RWD"/>
    <property type="match status" value="1"/>
</dbReference>
<dbReference type="PANTHER" id="PTHR15955">
    <property type="entry name" value="RWD DOMAIN CONTAINING PROTEIN 2"/>
    <property type="match status" value="1"/>
</dbReference>
<organism evidence="2 3">
    <name type="scientific">Spodoptera exigua</name>
    <name type="common">Beet armyworm</name>
    <name type="synonym">Noctua fulgens</name>
    <dbReference type="NCBI Taxonomy" id="7107"/>
    <lineage>
        <taxon>Eukaryota</taxon>
        <taxon>Metazoa</taxon>
        <taxon>Ecdysozoa</taxon>
        <taxon>Arthropoda</taxon>
        <taxon>Hexapoda</taxon>
        <taxon>Insecta</taxon>
        <taxon>Pterygota</taxon>
        <taxon>Neoptera</taxon>
        <taxon>Endopterygota</taxon>
        <taxon>Lepidoptera</taxon>
        <taxon>Glossata</taxon>
        <taxon>Ditrysia</taxon>
        <taxon>Noctuoidea</taxon>
        <taxon>Noctuidae</taxon>
        <taxon>Amphipyrinae</taxon>
        <taxon>Spodoptera</taxon>
    </lineage>
</organism>
<dbReference type="PANTHER" id="PTHR15955:SF8">
    <property type="entry name" value="RWD DOMAIN-CONTAINING PROTEIN 2B-RELATED"/>
    <property type="match status" value="1"/>
</dbReference>
<reference evidence="2" key="1">
    <citation type="submission" date="2020-08" db="EMBL/GenBank/DDBJ databases">
        <title>Spodoptera exigua strain:BAW_Kor-Di-RS1 Genome sequencing and assembly.</title>
        <authorList>
            <person name="Kim J."/>
            <person name="Nam H.Y."/>
            <person name="Kwon M."/>
            <person name="Choi J.H."/>
            <person name="Cho S.R."/>
            <person name="Kim G.-H."/>
        </authorList>
    </citation>
    <scope>NUCLEOTIDE SEQUENCE</scope>
    <source>
        <strain evidence="2">BAW_Kor-Di-RS1</strain>
        <tissue evidence="2">Whole-body</tissue>
    </source>
</reference>
<dbReference type="Pfam" id="PF05773">
    <property type="entry name" value="RWD"/>
    <property type="match status" value="1"/>
</dbReference>
<dbReference type="SUPFAM" id="SSF54495">
    <property type="entry name" value="UBC-like"/>
    <property type="match status" value="1"/>
</dbReference>
<dbReference type="Gene3D" id="3.10.110.10">
    <property type="entry name" value="Ubiquitin Conjugating Enzyme"/>
    <property type="match status" value="1"/>
</dbReference>
<dbReference type="Proteomes" id="UP000648187">
    <property type="component" value="Unassembled WGS sequence"/>
</dbReference>
<dbReference type="AlphaFoldDB" id="A0A835GAL2"/>
<dbReference type="InterPro" id="IPR017359">
    <property type="entry name" value="Phi-like"/>
</dbReference>
<dbReference type="EMBL" id="JACKWZ010000175">
    <property type="protein sequence ID" value="KAF9412889.1"/>
    <property type="molecule type" value="Genomic_DNA"/>
</dbReference>
<evidence type="ECO:0000259" key="1">
    <source>
        <dbReference type="PROSITE" id="PS50908"/>
    </source>
</evidence>
<dbReference type="CDD" id="cd24163">
    <property type="entry name" value="RWDD2_C"/>
    <property type="match status" value="1"/>
</dbReference>
<gene>
    <name evidence="2" type="ORF">HW555_008735</name>
</gene>
<name>A0A835GAL2_SPOEX</name>
<dbReference type="PIRSF" id="PIRSF038021">
    <property type="entry name" value="UCP038021_RWDD2"/>
    <property type="match status" value="1"/>
</dbReference>
<dbReference type="PROSITE" id="PS50908">
    <property type="entry name" value="RWD"/>
    <property type="match status" value="1"/>
</dbReference>
<sequence>MAVSPKNAMREVVVDCLSQQIDEYELLKSMYPNQGEINLSDKDNVNEIRSFIDNKTDYIPPHLDFKLNLLVDGLKLEIFINLPSSYPKEEPDIYVRCNKMNRQNESAINSQLSQYIKENHIGEVCLYTAISWLQENVDKFALISEENNMLPAKSSQETKDEFARLWIYSHHIYNKKKREEIVKKARELKLTGFLLAGKPGIVCVEGHHSDCKEWWKDIKSMTWKKIMIRKTEIFEPSEENTFKKFSSFEELCLANPVNNKHSNMSELSKLMTELGLNQIFNDLFGLNDD</sequence>
<protein>
    <recommendedName>
        <fullName evidence="1">RWD domain-containing protein</fullName>
    </recommendedName>
</protein>
<evidence type="ECO:0000313" key="3">
    <source>
        <dbReference type="Proteomes" id="UP000648187"/>
    </source>
</evidence>
<evidence type="ECO:0000313" key="2">
    <source>
        <dbReference type="EMBL" id="KAF9412889.1"/>
    </source>
</evidence>